<protein>
    <submittedName>
        <fullName evidence="1">Uncharacterized protein</fullName>
    </submittedName>
</protein>
<dbReference type="RefSeq" id="WP_202006557.1">
    <property type="nucleotide sequence ID" value="NZ_JAERRB010000001.1"/>
</dbReference>
<gene>
    <name evidence="1" type="ORF">JI741_00020</name>
</gene>
<sequence>MLHFRQTILNQIKLASDENEIENVIDRSIQRLKSRNINGHIIQRFIIVMSKTLYQAKMEGMSEKAGQNMDIAIGMFQKLQRP</sequence>
<evidence type="ECO:0000313" key="2">
    <source>
        <dbReference type="Proteomes" id="UP000613030"/>
    </source>
</evidence>
<organism evidence="1 2">
    <name type="scientific">Chryseolinea lacunae</name>
    <dbReference type="NCBI Taxonomy" id="2801331"/>
    <lineage>
        <taxon>Bacteria</taxon>
        <taxon>Pseudomonadati</taxon>
        <taxon>Bacteroidota</taxon>
        <taxon>Cytophagia</taxon>
        <taxon>Cytophagales</taxon>
        <taxon>Fulvivirgaceae</taxon>
        <taxon>Chryseolinea</taxon>
    </lineage>
</organism>
<proteinExistence type="predicted"/>
<dbReference type="EMBL" id="JAERRB010000001">
    <property type="protein sequence ID" value="MBL0739574.1"/>
    <property type="molecule type" value="Genomic_DNA"/>
</dbReference>
<evidence type="ECO:0000313" key="1">
    <source>
        <dbReference type="EMBL" id="MBL0739574.1"/>
    </source>
</evidence>
<reference evidence="1 2" key="1">
    <citation type="submission" date="2021-01" db="EMBL/GenBank/DDBJ databases">
        <title>Chryseolinea sp. Jin1 Genome sequencing and assembly.</title>
        <authorList>
            <person name="Kim I."/>
        </authorList>
    </citation>
    <scope>NUCLEOTIDE SEQUENCE [LARGE SCALE GENOMIC DNA]</scope>
    <source>
        <strain evidence="1 2">Jin1</strain>
    </source>
</reference>
<dbReference type="Proteomes" id="UP000613030">
    <property type="component" value="Unassembled WGS sequence"/>
</dbReference>
<keyword evidence="2" id="KW-1185">Reference proteome</keyword>
<accession>A0ABS1KJC8</accession>
<name>A0ABS1KJC8_9BACT</name>
<comment type="caution">
    <text evidence="1">The sequence shown here is derived from an EMBL/GenBank/DDBJ whole genome shotgun (WGS) entry which is preliminary data.</text>
</comment>